<feature type="signal peptide" evidence="9">
    <location>
        <begin position="1"/>
        <end position="21"/>
    </location>
</feature>
<feature type="chain" id="PRO_5043181328" description="C2H2-type domain-containing protein" evidence="9">
    <location>
        <begin position="22"/>
        <end position="784"/>
    </location>
</feature>
<feature type="compositionally biased region" description="Basic residues" evidence="8">
    <location>
        <begin position="207"/>
        <end position="228"/>
    </location>
</feature>
<dbReference type="Gene3D" id="3.30.160.60">
    <property type="entry name" value="Classic Zinc Finger"/>
    <property type="match status" value="1"/>
</dbReference>
<keyword evidence="12" id="KW-1185">Reference proteome</keyword>
<dbReference type="Gramene" id="TraesCS7D03G0497800.1">
    <property type="protein sequence ID" value="TraesCS7D03G0497800.1.CDS1"/>
    <property type="gene ID" value="TraesCS7D03G0497800"/>
</dbReference>
<dbReference type="SMART" id="SM00355">
    <property type="entry name" value="ZnF_C2H2"/>
    <property type="match status" value="2"/>
</dbReference>
<feature type="region of interest" description="Disordered" evidence="8">
    <location>
        <begin position="585"/>
        <end position="618"/>
    </location>
</feature>
<name>A0A3B6TPN7_WHEAT</name>
<dbReference type="PROSITE" id="PS00028">
    <property type="entry name" value="ZINC_FINGER_C2H2_1"/>
    <property type="match status" value="2"/>
</dbReference>
<feature type="compositionally biased region" description="Polar residues" evidence="8">
    <location>
        <begin position="260"/>
        <end position="284"/>
    </location>
</feature>
<dbReference type="PaxDb" id="4565-Traes_7DS_F3BF9E454.4"/>
<dbReference type="OMA" id="EHWSSAD"/>
<dbReference type="STRING" id="4565.A0A3B6TPN7"/>
<dbReference type="PANTHER" id="PTHR45988">
    <property type="entry name" value="C2H2 TYPE ZINC FINGER TRANSCRIPTION FACTOR FAMILY-RELATED"/>
    <property type="match status" value="1"/>
</dbReference>
<feature type="domain" description="C2H2-type" evidence="10">
    <location>
        <begin position="188"/>
        <end position="215"/>
    </location>
</feature>
<dbReference type="Pfam" id="PF13912">
    <property type="entry name" value="zf-C2H2_6"/>
    <property type="match status" value="2"/>
</dbReference>
<dbReference type="Gramene" id="TraesLAC7D03G04296960.1">
    <property type="protein sequence ID" value="TraesLAC7D03G04296960.1.CDS1"/>
    <property type="gene ID" value="TraesLAC7D03G04296960"/>
</dbReference>
<proteinExistence type="predicted"/>
<keyword evidence="2" id="KW-0677">Repeat</keyword>
<dbReference type="OrthoDB" id="6077919at2759"/>
<feature type="compositionally biased region" description="Basic and acidic residues" evidence="8">
    <location>
        <begin position="699"/>
        <end position="709"/>
    </location>
</feature>
<dbReference type="Gramene" id="TraesARI7D03G04425420.1">
    <property type="protein sequence ID" value="TraesARI7D03G04425420.1.CDS1"/>
    <property type="gene ID" value="TraesARI7D03G04425420"/>
</dbReference>
<evidence type="ECO:0000256" key="1">
    <source>
        <dbReference type="ARBA" id="ARBA00022723"/>
    </source>
</evidence>
<feature type="region of interest" description="Disordered" evidence="8">
    <location>
        <begin position="684"/>
        <end position="714"/>
    </location>
</feature>
<sequence length="784" mass="83913">MSKRSDLLCVLLLSLVLLLQAASLRLPAAAGSNCQLVVVAAAARIGDEFLCQDPIGRPSSSSVMSSNAGDELSSLPAAPAAAFTQEGSTAPAAAFTQEGFTAPADAFTQEGFLGDEAFSSGDRYPKEDEDELLSGDGYARDPDRSVEEEGPLGEEEEDGDDLLLSVKQGAQVEPSRNNSEEHWSSADVQCPECGKLFRNDKSMFGHLRSHPNRGYKKGSGHIKSRPSKGYKPPARPKPLPSRNGKLSPLPIRNGKLSPLPSRNGNLSPLPSRNGNLSPPANDSTRVARYSQRDPELSRFEVMMAYVMLTLKQRGDGVAQDQSHKRKHESSELDVPEEDLVRNKAGDGVVLGNKHGTSVVEMLGDAVVHRSEQGSSLVEMAVDDAVLGDKHGTSVAEMPGDDAVHRSEQGSSLVEMAVDDVVLGDKHGTSVAEMAGNDVVLGDKNSTSVAEMAGNDVVLGDKHGTSVAEMPGDDAVYRSEGGSSLAEMAGADMVLPNEHHGSVAVMAEDDVVHRSEQGSSLAEMAGDDVELGDKHGTSVAEMPDDDAVHRSEQGSSLAEMAGDDVVLPNEHHGSVAVMAGDAVVRNEHGSVEVPRKKGRKKSKESTEARRKEKVPSASTVKRSYTCKQCKAEFPTHQALGGHMAAHNKDKRIQAQNEQAAAAWEAQQNQIDRSLNRLVTSSMKPAWEAHQSQKGQNLNRQETKGGGEEPRQGGGMFMSTRELLMERYTKLFNQGWLSRQEAGGSSKRQHTENKDGGSPSIAPPLADGGRRRPFDIDLNAMAPEKE</sequence>
<protein>
    <recommendedName>
        <fullName evidence="10">C2H2-type domain-containing protein</fullName>
    </recommendedName>
</protein>
<dbReference type="Gramene" id="TraesCAD_scaffold_024781_01G000100.1">
    <property type="protein sequence ID" value="TraesCAD_scaffold_024781_01G000100.1"/>
    <property type="gene ID" value="TraesCAD_scaffold_024781_01G000100"/>
</dbReference>
<dbReference type="Gramene" id="TraesSTA7D03G04343550.1">
    <property type="protein sequence ID" value="TraesSTA7D03G04343550.1.CDS1"/>
    <property type="gene ID" value="TraesSTA7D03G04343550"/>
</dbReference>
<evidence type="ECO:0000256" key="3">
    <source>
        <dbReference type="ARBA" id="ARBA00022771"/>
    </source>
</evidence>
<evidence type="ECO:0000256" key="5">
    <source>
        <dbReference type="ARBA" id="ARBA00023015"/>
    </source>
</evidence>
<evidence type="ECO:0000313" key="11">
    <source>
        <dbReference type="EnsemblPlants" id="TraesCS7D02G223100.1.cds1"/>
    </source>
</evidence>
<dbReference type="Gramene" id="TraesCS7D02G223100.1">
    <property type="protein sequence ID" value="TraesCS7D02G223100.1.cds1"/>
    <property type="gene ID" value="TraesCS7D02G223100"/>
</dbReference>
<dbReference type="PANTHER" id="PTHR45988:SF18">
    <property type="entry name" value="C2H2-TYPE ZINC FINGER FAMILY PROTEIN"/>
    <property type="match status" value="1"/>
</dbReference>
<reference evidence="11" key="1">
    <citation type="submission" date="2018-08" db="EMBL/GenBank/DDBJ databases">
        <authorList>
            <person name="Rossello M."/>
        </authorList>
    </citation>
    <scope>NUCLEOTIDE SEQUENCE [LARGE SCALE GENOMIC DNA]</scope>
    <source>
        <strain evidence="11">cv. Chinese Spring</strain>
    </source>
</reference>
<dbReference type="EnsemblPlants" id="TraesCS7D02G223100.1">
    <property type="protein sequence ID" value="TraesCS7D02G223100.1.cds1"/>
    <property type="gene ID" value="TraesCS7D02G223100"/>
</dbReference>
<organism evidence="11">
    <name type="scientific">Triticum aestivum</name>
    <name type="common">Wheat</name>
    <dbReference type="NCBI Taxonomy" id="4565"/>
    <lineage>
        <taxon>Eukaryota</taxon>
        <taxon>Viridiplantae</taxon>
        <taxon>Streptophyta</taxon>
        <taxon>Embryophyta</taxon>
        <taxon>Tracheophyta</taxon>
        <taxon>Spermatophyta</taxon>
        <taxon>Magnoliopsida</taxon>
        <taxon>Liliopsida</taxon>
        <taxon>Poales</taxon>
        <taxon>Poaceae</taxon>
        <taxon>BOP clade</taxon>
        <taxon>Pooideae</taxon>
        <taxon>Triticodae</taxon>
        <taxon>Triticeae</taxon>
        <taxon>Triticinae</taxon>
        <taxon>Triticum</taxon>
    </lineage>
</organism>
<feature type="region of interest" description="Disordered" evidence="8">
    <location>
        <begin position="516"/>
        <end position="555"/>
    </location>
</feature>
<evidence type="ECO:0000256" key="4">
    <source>
        <dbReference type="ARBA" id="ARBA00022833"/>
    </source>
</evidence>
<dbReference type="SUPFAM" id="SSF57667">
    <property type="entry name" value="beta-beta-alpha zinc fingers"/>
    <property type="match status" value="1"/>
</dbReference>
<dbReference type="Gramene" id="TraesCLE_scaffold_059459_01G000300.1">
    <property type="protein sequence ID" value="TraesCLE_scaffold_059459_01G000300.1"/>
    <property type="gene ID" value="TraesCLE_scaffold_059459_01G000300"/>
</dbReference>
<evidence type="ECO:0000256" key="9">
    <source>
        <dbReference type="SAM" id="SignalP"/>
    </source>
</evidence>
<feature type="compositionally biased region" description="Acidic residues" evidence="8">
    <location>
        <begin position="148"/>
        <end position="160"/>
    </location>
</feature>
<dbReference type="InterPro" id="IPR036236">
    <property type="entry name" value="Znf_C2H2_sf"/>
</dbReference>
<evidence type="ECO:0000256" key="8">
    <source>
        <dbReference type="SAM" id="MobiDB-lite"/>
    </source>
</evidence>
<accession>A0A3B6TPN7</accession>
<feature type="domain" description="C2H2-type" evidence="10">
    <location>
        <begin position="623"/>
        <end position="650"/>
    </location>
</feature>
<dbReference type="Proteomes" id="UP000019116">
    <property type="component" value="Chromosome 7D"/>
</dbReference>
<evidence type="ECO:0000256" key="6">
    <source>
        <dbReference type="ARBA" id="ARBA00023163"/>
    </source>
</evidence>
<feature type="compositionally biased region" description="Basic and acidic residues" evidence="8">
    <location>
        <begin position="585"/>
        <end position="594"/>
    </location>
</feature>
<feature type="region of interest" description="Disordered" evidence="8">
    <location>
        <begin position="117"/>
        <end position="160"/>
    </location>
</feature>
<dbReference type="GO" id="GO:0008270">
    <property type="term" value="F:zinc ion binding"/>
    <property type="evidence" value="ECO:0007669"/>
    <property type="project" value="UniProtKB-KW"/>
</dbReference>
<dbReference type="GO" id="GO:0006355">
    <property type="term" value="P:regulation of DNA-templated transcription"/>
    <property type="evidence" value="ECO:0000318"/>
    <property type="project" value="GO_Central"/>
</dbReference>
<dbReference type="Gramene" id="TraesRN7D0100514600.1">
    <property type="protein sequence ID" value="TraesRN7D0100514600.1"/>
    <property type="gene ID" value="TraesRN7D0100514600"/>
</dbReference>
<dbReference type="Gramene" id="TraesWEE_scaffold_052492_01G000100.1">
    <property type="protein sequence ID" value="TraesWEE_scaffold_052492_01G000100.1"/>
    <property type="gene ID" value="TraesWEE_scaffold_052492_01G000100"/>
</dbReference>
<feature type="compositionally biased region" description="Polar residues" evidence="8">
    <location>
        <begin position="688"/>
        <end position="698"/>
    </location>
</feature>
<keyword evidence="3 7" id="KW-0863">Zinc-finger</keyword>
<keyword evidence="5" id="KW-0805">Transcription regulation</keyword>
<keyword evidence="4" id="KW-0862">Zinc</keyword>
<dbReference type="InterPro" id="IPR013087">
    <property type="entry name" value="Znf_C2H2_type"/>
</dbReference>
<dbReference type="Gramene" id="TraesSYM7D03G04403030.1">
    <property type="protein sequence ID" value="TraesSYM7D03G04403030.1.CDS1"/>
    <property type="gene ID" value="TraesSYM7D03G04403030"/>
</dbReference>
<evidence type="ECO:0000259" key="10">
    <source>
        <dbReference type="PROSITE" id="PS50157"/>
    </source>
</evidence>
<feature type="compositionally biased region" description="Basic and acidic residues" evidence="8">
    <location>
        <begin position="138"/>
        <end position="147"/>
    </location>
</feature>
<dbReference type="PROSITE" id="PS50157">
    <property type="entry name" value="ZINC_FINGER_C2H2_2"/>
    <property type="match status" value="2"/>
</dbReference>
<evidence type="ECO:0000313" key="12">
    <source>
        <dbReference type="Proteomes" id="UP000019116"/>
    </source>
</evidence>
<feature type="region of interest" description="Disordered" evidence="8">
    <location>
        <begin position="204"/>
        <end position="291"/>
    </location>
</feature>
<feature type="region of interest" description="Disordered" evidence="8">
    <location>
        <begin position="737"/>
        <end position="784"/>
    </location>
</feature>
<dbReference type="Gramene" id="TraesLDM7D03G04356530.1">
    <property type="protein sequence ID" value="TraesLDM7D03G04356530.1.CDS1"/>
    <property type="gene ID" value="TraesLDM7D03G04356530"/>
</dbReference>
<dbReference type="GO" id="GO:0005634">
    <property type="term" value="C:nucleus"/>
    <property type="evidence" value="ECO:0000318"/>
    <property type="project" value="GO_Central"/>
</dbReference>
<dbReference type="Gramene" id="TraesPARA_EIv1.0_2555870.1">
    <property type="protein sequence ID" value="TraesPARA_EIv1.0_2555870.1.CDS1"/>
    <property type="gene ID" value="TraesPARA_EIv1.0_2555870"/>
</dbReference>
<keyword evidence="1" id="KW-0479">Metal-binding</keyword>
<dbReference type="AlphaFoldDB" id="A0A3B6TPN7"/>
<dbReference type="GO" id="GO:0003700">
    <property type="term" value="F:DNA-binding transcription factor activity"/>
    <property type="evidence" value="ECO:0000318"/>
    <property type="project" value="GO_Central"/>
</dbReference>
<reference evidence="11" key="2">
    <citation type="submission" date="2018-10" db="UniProtKB">
        <authorList>
            <consortium name="EnsemblPlants"/>
        </authorList>
    </citation>
    <scope>IDENTIFICATION</scope>
</reference>
<dbReference type="InterPro" id="IPR044653">
    <property type="entry name" value="AZF1/2/3-like"/>
</dbReference>
<evidence type="ECO:0000256" key="7">
    <source>
        <dbReference type="PROSITE-ProRule" id="PRU00042"/>
    </source>
</evidence>
<feature type="compositionally biased region" description="Basic and acidic residues" evidence="8">
    <location>
        <begin position="602"/>
        <end position="613"/>
    </location>
</feature>
<keyword evidence="6" id="KW-0804">Transcription</keyword>
<dbReference type="GO" id="GO:0000976">
    <property type="term" value="F:transcription cis-regulatory region binding"/>
    <property type="evidence" value="ECO:0000318"/>
    <property type="project" value="GO_Central"/>
</dbReference>
<keyword evidence="9" id="KW-0732">Signal</keyword>
<dbReference type="Gramene" id="TraesMAC7D03G04342390.1">
    <property type="protein sequence ID" value="TraesMAC7D03G04342390.1.CDS1"/>
    <property type="gene ID" value="TraesMAC7D03G04342390"/>
</dbReference>
<dbReference type="Gramene" id="TraesNOR7D03G04399040.1">
    <property type="protein sequence ID" value="TraesNOR7D03G04399040.1.CDS1"/>
    <property type="gene ID" value="TraesNOR7D03G04399040"/>
</dbReference>
<evidence type="ECO:0000256" key="2">
    <source>
        <dbReference type="ARBA" id="ARBA00022737"/>
    </source>
</evidence>
<feature type="region of interest" description="Disordered" evidence="8">
    <location>
        <begin position="315"/>
        <end position="334"/>
    </location>
</feature>
<dbReference type="Gramene" id="TraesJUL7D03G04393570.1">
    <property type="protein sequence ID" value="TraesJUL7D03G04393570.1.CDS1"/>
    <property type="gene ID" value="TraesJUL7D03G04393570"/>
</dbReference>
<dbReference type="Gramene" id="TraesROB_scaffold_029211_01G000400.1">
    <property type="protein sequence ID" value="TraesROB_scaffold_029211_01G000400.1"/>
    <property type="gene ID" value="TraesROB_scaffold_029211_01G000400"/>
</dbReference>